<keyword evidence="1" id="KW-1133">Transmembrane helix</keyword>
<keyword evidence="1" id="KW-0812">Transmembrane</keyword>
<evidence type="ECO:0000313" key="3">
    <source>
        <dbReference type="Proteomes" id="UP000230002"/>
    </source>
</evidence>
<feature type="transmembrane region" description="Helical" evidence="1">
    <location>
        <begin position="97"/>
        <end position="119"/>
    </location>
</feature>
<dbReference type="OrthoDB" id="3354175at2759"/>
<reference evidence="2 3" key="1">
    <citation type="journal article" date="2015" name="Sci. Rep.">
        <title>Chromosome-level genome map provides insights into diverse defense mechanisms in the medicinal fungus Ganoderma sinense.</title>
        <authorList>
            <person name="Zhu Y."/>
            <person name="Xu J."/>
            <person name="Sun C."/>
            <person name="Zhou S."/>
            <person name="Xu H."/>
            <person name="Nelson D.R."/>
            <person name="Qian J."/>
            <person name="Song J."/>
            <person name="Luo H."/>
            <person name="Xiang L."/>
            <person name="Li Y."/>
            <person name="Xu Z."/>
            <person name="Ji A."/>
            <person name="Wang L."/>
            <person name="Lu S."/>
            <person name="Hayward A."/>
            <person name="Sun W."/>
            <person name="Li X."/>
            <person name="Schwartz D.C."/>
            <person name="Wang Y."/>
            <person name="Chen S."/>
        </authorList>
    </citation>
    <scope>NUCLEOTIDE SEQUENCE [LARGE SCALE GENOMIC DNA]</scope>
    <source>
        <strain evidence="2 3">ZZ0214-1</strain>
    </source>
</reference>
<gene>
    <name evidence="2" type="ORF">GSI_02497</name>
</gene>
<feature type="transmembrane region" description="Helical" evidence="1">
    <location>
        <begin position="208"/>
        <end position="229"/>
    </location>
</feature>
<keyword evidence="3" id="KW-1185">Reference proteome</keyword>
<keyword evidence="1" id="KW-0472">Membrane</keyword>
<dbReference type="STRING" id="1077348.A0A2G8SPR6"/>
<sequence length="313" mass="34965">MAFSAAESKLVSIFVQSILYGIYTTLFFNTTYALLWRRPLELPLRRDMLWVSLLMFVVATMHVATNFSRIILAFIVHANDDGGPAAFFNQLSNFTQMFGSTLYVIQTLLGDAMVLYRCYLVWEKKLWVIGFPFILLLGSTATGVGILYSFDKVVPQASIFVVQLNHWITAFFSMTFATNVFCTALVAYRIWTINRSHLAFRHRKLRPIMLLIVESGAIYSATLLALLILYNVDSWFQYVVLDAVSPTVCSLGYHKGIVFSVIMLRIATGVSSEEGETALVDDADQDAAVATGIQLSRVSSRGGRKSEPSLETA</sequence>
<dbReference type="Proteomes" id="UP000230002">
    <property type="component" value="Unassembled WGS sequence"/>
</dbReference>
<protein>
    <submittedName>
        <fullName evidence="2">Uncharacterized protein</fullName>
    </submittedName>
</protein>
<evidence type="ECO:0000313" key="2">
    <source>
        <dbReference type="EMBL" id="PIL35767.1"/>
    </source>
</evidence>
<proteinExistence type="predicted"/>
<feature type="transmembrane region" description="Helical" evidence="1">
    <location>
        <begin position="168"/>
        <end position="188"/>
    </location>
</feature>
<feature type="transmembrane region" description="Helical" evidence="1">
    <location>
        <begin position="13"/>
        <end position="36"/>
    </location>
</feature>
<feature type="transmembrane region" description="Helical" evidence="1">
    <location>
        <begin position="48"/>
        <end position="77"/>
    </location>
</feature>
<accession>A0A2G8SPR6</accession>
<feature type="transmembrane region" description="Helical" evidence="1">
    <location>
        <begin position="126"/>
        <end position="148"/>
    </location>
</feature>
<comment type="caution">
    <text evidence="2">The sequence shown here is derived from an EMBL/GenBank/DDBJ whole genome shotgun (WGS) entry which is preliminary data.</text>
</comment>
<name>A0A2G8SPR6_9APHY</name>
<dbReference type="AlphaFoldDB" id="A0A2G8SPR6"/>
<evidence type="ECO:0000256" key="1">
    <source>
        <dbReference type="SAM" id="Phobius"/>
    </source>
</evidence>
<organism evidence="2 3">
    <name type="scientific">Ganoderma sinense ZZ0214-1</name>
    <dbReference type="NCBI Taxonomy" id="1077348"/>
    <lineage>
        <taxon>Eukaryota</taxon>
        <taxon>Fungi</taxon>
        <taxon>Dikarya</taxon>
        <taxon>Basidiomycota</taxon>
        <taxon>Agaricomycotina</taxon>
        <taxon>Agaricomycetes</taxon>
        <taxon>Polyporales</taxon>
        <taxon>Polyporaceae</taxon>
        <taxon>Ganoderma</taxon>
    </lineage>
</organism>
<dbReference type="EMBL" id="AYKW01000003">
    <property type="protein sequence ID" value="PIL35767.1"/>
    <property type="molecule type" value="Genomic_DNA"/>
</dbReference>